<dbReference type="PANTHER" id="PTHR14136:SF17">
    <property type="entry name" value="BTB_POZ DOMAIN-CONTAINING PROTEIN KCTD9"/>
    <property type="match status" value="1"/>
</dbReference>
<sequence>MTMGQDRVRRTPALDVHGAFIRRTNLDGANLQGADLSRADASGAFFRNADFKGARLVGTILKGADLTGAVNLTERQLASAVLDEQTRLPAYIDRTKLFTRTASAD</sequence>
<keyword evidence="2" id="KW-1185">Reference proteome</keyword>
<comment type="caution">
    <text evidence="1">The sequence shown here is derived from an EMBL/GenBank/DDBJ whole genome shotgun (WGS) entry which is preliminary data.</text>
</comment>
<reference evidence="2" key="1">
    <citation type="journal article" date="2019" name="Int. J. Syst. Evol. Microbiol.">
        <title>The Global Catalogue of Microorganisms (GCM) 10K type strain sequencing project: providing services to taxonomists for standard genome sequencing and annotation.</title>
        <authorList>
            <consortium name="The Broad Institute Genomics Platform"/>
            <consortium name="The Broad Institute Genome Sequencing Center for Infectious Disease"/>
            <person name="Wu L."/>
            <person name="Ma J."/>
        </authorList>
    </citation>
    <scope>NUCLEOTIDE SEQUENCE [LARGE SCALE GENOMIC DNA]</scope>
    <source>
        <strain evidence="2">CCUG 56108</strain>
    </source>
</reference>
<evidence type="ECO:0000313" key="2">
    <source>
        <dbReference type="Proteomes" id="UP001597176"/>
    </source>
</evidence>
<dbReference type="EMBL" id="JBHTND010000010">
    <property type="protein sequence ID" value="MFD1301823.1"/>
    <property type="molecule type" value="Genomic_DNA"/>
</dbReference>
<dbReference type="InterPro" id="IPR001646">
    <property type="entry name" value="5peptide_repeat"/>
</dbReference>
<dbReference type="Gene3D" id="2.160.20.80">
    <property type="entry name" value="E3 ubiquitin-protein ligase SopA"/>
    <property type="match status" value="1"/>
</dbReference>
<protein>
    <submittedName>
        <fullName evidence="1">Pentapeptide repeat-containing protein</fullName>
    </submittedName>
</protein>
<organism evidence="1 2">
    <name type="scientific">Methylobacterium marchantiae</name>
    <dbReference type="NCBI Taxonomy" id="600331"/>
    <lineage>
        <taxon>Bacteria</taxon>
        <taxon>Pseudomonadati</taxon>
        <taxon>Pseudomonadota</taxon>
        <taxon>Alphaproteobacteria</taxon>
        <taxon>Hyphomicrobiales</taxon>
        <taxon>Methylobacteriaceae</taxon>
        <taxon>Methylobacterium</taxon>
    </lineage>
</organism>
<dbReference type="Pfam" id="PF00805">
    <property type="entry name" value="Pentapeptide"/>
    <property type="match status" value="1"/>
</dbReference>
<gene>
    <name evidence="1" type="ORF">ACFQ4G_09530</name>
</gene>
<dbReference type="RefSeq" id="WP_238206730.1">
    <property type="nucleotide sequence ID" value="NZ_JBHTND010000010.1"/>
</dbReference>
<dbReference type="InterPro" id="IPR051082">
    <property type="entry name" value="Pentapeptide-BTB/POZ_domain"/>
</dbReference>
<dbReference type="SUPFAM" id="SSF141571">
    <property type="entry name" value="Pentapeptide repeat-like"/>
    <property type="match status" value="1"/>
</dbReference>
<evidence type="ECO:0000313" key="1">
    <source>
        <dbReference type="EMBL" id="MFD1301823.1"/>
    </source>
</evidence>
<name>A0ABW3WWX2_9HYPH</name>
<dbReference type="PANTHER" id="PTHR14136">
    <property type="entry name" value="BTB_POZ DOMAIN-CONTAINING PROTEIN KCTD9"/>
    <property type="match status" value="1"/>
</dbReference>
<accession>A0ABW3WWX2</accession>
<dbReference type="Proteomes" id="UP001597176">
    <property type="component" value="Unassembled WGS sequence"/>
</dbReference>
<proteinExistence type="predicted"/>